<gene>
    <name evidence="1" type="ORF">DSO57_1031903</name>
</gene>
<sequence length="157" mass="15750">MGPESIVNTNVVYPPVAAPNSENNTPAQNNLPAPAAAPAPVPAPAPSLPAPSQAPPQAPSQAPPPVSIASSSPAPALVSSSKGSGPVPSPQPVASVYSSVSVTEKVAIPSNTLSAPYDDSISAITTRTKGPSEFQDSHAYHPTASFINLILATLFIL</sequence>
<proteinExistence type="predicted"/>
<keyword evidence="2" id="KW-1185">Reference proteome</keyword>
<comment type="caution">
    <text evidence="1">The sequence shown here is derived from an EMBL/GenBank/DDBJ whole genome shotgun (WGS) entry which is preliminary data.</text>
</comment>
<organism evidence="1 2">
    <name type="scientific">Entomophthora muscae</name>
    <dbReference type="NCBI Taxonomy" id="34485"/>
    <lineage>
        <taxon>Eukaryota</taxon>
        <taxon>Fungi</taxon>
        <taxon>Fungi incertae sedis</taxon>
        <taxon>Zoopagomycota</taxon>
        <taxon>Entomophthoromycotina</taxon>
        <taxon>Entomophthoromycetes</taxon>
        <taxon>Entomophthorales</taxon>
        <taxon>Entomophthoraceae</taxon>
        <taxon>Entomophthora</taxon>
    </lineage>
</organism>
<reference evidence="1" key="1">
    <citation type="submission" date="2022-04" db="EMBL/GenBank/DDBJ databases">
        <title>Genome of the entomopathogenic fungus Entomophthora muscae.</title>
        <authorList>
            <person name="Elya C."/>
            <person name="Lovett B.R."/>
            <person name="Lee E."/>
            <person name="Macias A.M."/>
            <person name="Hajek A.E."/>
            <person name="De Bivort B.L."/>
            <person name="Kasson M.T."/>
            <person name="De Fine Licht H.H."/>
            <person name="Stajich J.E."/>
        </authorList>
    </citation>
    <scope>NUCLEOTIDE SEQUENCE</scope>
    <source>
        <strain evidence="1">Berkeley</strain>
    </source>
</reference>
<dbReference type="Proteomes" id="UP001165960">
    <property type="component" value="Unassembled WGS sequence"/>
</dbReference>
<accession>A0ACC2TBL4</accession>
<evidence type="ECO:0000313" key="2">
    <source>
        <dbReference type="Proteomes" id="UP001165960"/>
    </source>
</evidence>
<dbReference type="EMBL" id="QTSX02003074">
    <property type="protein sequence ID" value="KAJ9071977.1"/>
    <property type="molecule type" value="Genomic_DNA"/>
</dbReference>
<name>A0ACC2TBL4_9FUNG</name>
<evidence type="ECO:0000313" key="1">
    <source>
        <dbReference type="EMBL" id="KAJ9071977.1"/>
    </source>
</evidence>
<protein>
    <submittedName>
        <fullName evidence="1">Uncharacterized protein</fullName>
    </submittedName>
</protein>